<reference evidence="2 3" key="1">
    <citation type="submission" date="2020-03" db="EMBL/GenBank/DDBJ databases">
        <title>Whole genome shotgun sequence of Phytohabitans houttuyneae NBRC 108639.</title>
        <authorList>
            <person name="Komaki H."/>
            <person name="Tamura T."/>
        </authorList>
    </citation>
    <scope>NUCLEOTIDE SEQUENCE [LARGE SCALE GENOMIC DNA]</scope>
    <source>
        <strain evidence="2 3">NBRC 108639</strain>
    </source>
</reference>
<dbReference type="PANTHER" id="PTHR36844">
    <property type="entry name" value="PROTEASE PRSW"/>
    <property type="match status" value="1"/>
</dbReference>
<keyword evidence="1" id="KW-0472">Membrane</keyword>
<dbReference type="GO" id="GO:0006508">
    <property type="term" value="P:proteolysis"/>
    <property type="evidence" value="ECO:0007669"/>
    <property type="project" value="UniProtKB-KW"/>
</dbReference>
<dbReference type="PANTHER" id="PTHR36844:SF1">
    <property type="entry name" value="PROTEASE PRSW"/>
    <property type="match status" value="1"/>
</dbReference>
<dbReference type="InterPro" id="IPR026898">
    <property type="entry name" value="PrsW"/>
</dbReference>
<dbReference type="AlphaFoldDB" id="A0A6V8KB29"/>
<feature type="transmembrane region" description="Helical" evidence="1">
    <location>
        <begin position="276"/>
        <end position="297"/>
    </location>
</feature>
<dbReference type="EMBL" id="BLPF01000002">
    <property type="protein sequence ID" value="GFJ82442.1"/>
    <property type="molecule type" value="Genomic_DNA"/>
</dbReference>
<keyword evidence="2" id="KW-0378">Hydrolase</keyword>
<feature type="transmembrane region" description="Helical" evidence="1">
    <location>
        <begin position="97"/>
        <end position="115"/>
    </location>
</feature>
<keyword evidence="1" id="KW-1133">Transmembrane helix</keyword>
<comment type="caution">
    <text evidence="2">The sequence shown here is derived from an EMBL/GenBank/DDBJ whole genome shotgun (WGS) entry which is preliminary data.</text>
</comment>
<evidence type="ECO:0000256" key="1">
    <source>
        <dbReference type="SAM" id="Phobius"/>
    </source>
</evidence>
<protein>
    <submittedName>
        <fullName evidence="2">Protease PrsW</fullName>
    </submittedName>
</protein>
<accession>A0A6V8KB29</accession>
<gene>
    <name evidence="2" type="ORF">Phou_066220</name>
</gene>
<dbReference type="Proteomes" id="UP000482800">
    <property type="component" value="Unassembled WGS sequence"/>
</dbReference>
<sequence length="397" mass="42283">MSAATGSLPADTRGRDAAIEASGWGRPFRFVQWRNAAFWVYLFAMVAGAVSLVRFYGPGTGVYGVGLGSGVLLFSLYAIPWLLLLSHHNRYTSLPPAMLLVAFLWGAVPATYWIALRANTAALSLYGKLFGNAWVHDWGAGLTAPFTEETAKALALVLLIGMAPRLVRSPYDGLVIGAFTGLGLQLSEDVLYAFNATTSNFGADQVGSAWGIFVGRAAAGIVSHALFSAVFCSGLMWLLGRAGPRRVARGLLLMAAAVLAHSSWDNMAAYGNALDGGAGTILLMIVIAAAELVLLWLTFRLAAPQEQGWIRAILASEARTGVLTDEEVRAAGGDRRTRRAYRRSVRGRAARRSARHVLAAAHDLAQALARGGGRDTAEVVHARAEIARLRSRPGEPA</sequence>
<feature type="transmembrane region" description="Helical" evidence="1">
    <location>
        <begin position="217"/>
        <end position="240"/>
    </location>
</feature>
<name>A0A6V8KB29_9ACTN</name>
<organism evidence="2 3">
    <name type="scientific">Phytohabitans houttuyneae</name>
    <dbReference type="NCBI Taxonomy" id="1076126"/>
    <lineage>
        <taxon>Bacteria</taxon>
        <taxon>Bacillati</taxon>
        <taxon>Actinomycetota</taxon>
        <taxon>Actinomycetes</taxon>
        <taxon>Micromonosporales</taxon>
        <taxon>Micromonosporaceae</taxon>
    </lineage>
</organism>
<keyword evidence="3" id="KW-1185">Reference proteome</keyword>
<proteinExistence type="predicted"/>
<feature type="transmembrane region" description="Helical" evidence="1">
    <location>
        <begin position="62"/>
        <end position="85"/>
    </location>
</feature>
<feature type="transmembrane region" description="Helical" evidence="1">
    <location>
        <begin position="36"/>
        <end position="56"/>
    </location>
</feature>
<reference evidence="2 3" key="2">
    <citation type="submission" date="2020-03" db="EMBL/GenBank/DDBJ databases">
        <authorList>
            <person name="Ichikawa N."/>
            <person name="Kimura A."/>
            <person name="Kitahashi Y."/>
            <person name="Uohara A."/>
        </authorList>
    </citation>
    <scope>NUCLEOTIDE SEQUENCE [LARGE SCALE GENOMIC DNA]</scope>
    <source>
        <strain evidence="2 3">NBRC 108639</strain>
    </source>
</reference>
<dbReference type="GO" id="GO:0008233">
    <property type="term" value="F:peptidase activity"/>
    <property type="evidence" value="ECO:0007669"/>
    <property type="project" value="UniProtKB-KW"/>
</dbReference>
<dbReference type="RefSeq" id="WP_218579292.1">
    <property type="nucleotide sequence ID" value="NZ_BAABGO010000058.1"/>
</dbReference>
<keyword evidence="1" id="KW-0812">Transmembrane</keyword>
<evidence type="ECO:0000313" key="3">
    <source>
        <dbReference type="Proteomes" id="UP000482800"/>
    </source>
</evidence>
<feature type="transmembrane region" description="Helical" evidence="1">
    <location>
        <begin position="247"/>
        <end position="264"/>
    </location>
</feature>
<keyword evidence="2" id="KW-0645">Protease</keyword>
<dbReference type="Pfam" id="PF13367">
    <property type="entry name" value="PrsW-protease"/>
    <property type="match status" value="1"/>
</dbReference>
<evidence type="ECO:0000313" key="2">
    <source>
        <dbReference type="EMBL" id="GFJ82442.1"/>
    </source>
</evidence>